<proteinExistence type="predicted"/>
<sequence>LCVKEMGGCFVPVGEAGIELITKEEYERDAKTDMGIRMESLKT</sequence>
<accession>A0A183EQ73</accession>
<organism evidence="1">
    <name type="scientific">Gongylonema pulchrum</name>
    <dbReference type="NCBI Taxonomy" id="637853"/>
    <lineage>
        <taxon>Eukaryota</taxon>
        <taxon>Metazoa</taxon>
        <taxon>Ecdysozoa</taxon>
        <taxon>Nematoda</taxon>
        <taxon>Chromadorea</taxon>
        <taxon>Rhabditida</taxon>
        <taxon>Spirurina</taxon>
        <taxon>Spiruromorpha</taxon>
        <taxon>Spiruroidea</taxon>
        <taxon>Gongylonematidae</taxon>
        <taxon>Gongylonema</taxon>
    </lineage>
</organism>
<dbReference type="WBParaSite" id="GPUH_0002314301-mRNA-1">
    <property type="protein sequence ID" value="GPUH_0002314301-mRNA-1"/>
    <property type="gene ID" value="GPUH_0002314301"/>
</dbReference>
<dbReference type="AlphaFoldDB" id="A0A183EQ73"/>
<evidence type="ECO:0000313" key="1">
    <source>
        <dbReference type="WBParaSite" id="GPUH_0002314301-mRNA-1"/>
    </source>
</evidence>
<protein>
    <submittedName>
        <fullName evidence="1">Branched-chain amino acid aminotransferase</fullName>
    </submittedName>
</protein>
<name>A0A183EQ73_9BILA</name>
<reference evidence="1" key="1">
    <citation type="submission" date="2016-06" db="UniProtKB">
        <authorList>
            <consortium name="WormBaseParasite"/>
        </authorList>
    </citation>
    <scope>IDENTIFICATION</scope>
</reference>